<dbReference type="Proteomes" id="UP001215598">
    <property type="component" value="Unassembled WGS sequence"/>
</dbReference>
<reference evidence="1" key="1">
    <citation type="submission" date="2023-03" db="EMBL/GenBank/DDBJ databases">
        <title>Massive genome expansion in bonnet fungi (Mycena s.s.) driven by repeated elements and novel gene families across ecological guilds.</title>
        <authorList>
            <consortium name="Lawrence Berkeley National Laboratory"/>
            <person name="Harder C.B."/>
            <person name="Miyauchi S."/>
            <person name="Viragh M."/>
            <person name="Kuo A."/>
            <person name="Thoen E."/>
            <person name="Andreopoulos B."/>
            <person name="Lu D."/>
            <person name="Skrede I."/>
            <person name="Drula E."/>
            <person name="Henrissat B."/>
            <person name="Morin E."/>
            <person name="Kohler A."/>
            <person name="Barry K."/>
            <person name="LaButti K."/>
            <person name="Morin E."/>
            <person name="Salamov A."/>
            <person name="Lipzen A."/>
            <person name="Mereny Z."/>
            <person name="Hegedus B."/>
            <person name="Baldrian P."/>
            <person name="Stursova M."/>
            <person name="Weitz H."/>
            <person name="Taylor A."/>
            <person name="Grigoriev I.V."/>
            <person name="Nagy L.G."/>
            <person name="Martin F."/>
            <person name="Kauserud H."/>
        </authorList>
    </citation>
    <scope>NUCLEOTIDE SEQUENCE</scope>
    <source>
        <strain evidence="1">CBHHK182m</strain>
    </source>
</reference>
<dbReference type="Gene3D" id="2.60.120.260">
    <property type="entry name" value="Galactose-binding domain-like"/>
    <property type="match status" value="2"/>
</dbReference>
<sequence length="311" mass="32422">GNVAFLKNITAPSGKTASHALVSITAVANWTLWINGQPIGGSGNSEDDWTSAHVLRAALNASVNTFSILANGGQSTTPPPALLAAIQVSFSDSTNSTFLSDSTWLTATNISSSFPLPSDLSQFAPAAVAAPYGSGPWGQGVSLPVPDPDPVSLNGSSWIWSTANASLAASAGTVGFRKTFATPVGKRAQRASVLLTSDNTFALYVNKAYVGAPPGSGLWQYAQQFTVDLDATSNTFTVIAQNFPSTREAPLSPAGFIATIRVLYADNTTDTIPTNSSWLSGGFISLDNFFSTDDARMSPSFVLGPMGMEPW</sequence>
<protein>
    <submittedName>
        <fullName evidence="1">Uncharacterized protein</fullName>
    </submittedName>
</protein>
<organism evidence="1 2">
    <name type="scientific">Mycena metata</name>
    <dbReference type="NCBI Taxonomy" id="1033252"/>
    <lineage>
        <taxon>Eukaryota</taxon>
        <taxon>Fungi</taxon>
        <taxon>Dikarya</taxon>
        <taxon>Basidiomycota</taxon>
        <taxon>Agaricomycotina</taxon>
        <taxon>Agaricomycetes</taxon>
        <taxon>Agaricomycetidae</taxon>
        <taxon>Agaricales</taxon>
        <taxon>Marasmiineae</taxon>
        <taxon>Mycenaceae</taxon>
        <taxon>Mycena</taxon>
    </lineage>
</organism>
<accession>A0AAD7K4G4</accession>
<dbReference type="AlphaFoldDB" id="A0AAD7K4G4"/>
<feature type="non-terminal residue" evidence="1">
    <location>
        <position position="1"/>
    </location>
</feature>
<proteinExistence type="predicted"/>
<feature type="non-terminal residue" evidence="1">
    <location>
        <position position="311"/>
    </location>
</feature>
<evidence type="ECO:0000313" key="2">
    <source>
        <dbReference type="Proteomes" id="UP001215598"/>
    </source>
</evidence>
<keyword evidence="2" id="KW-1185">Reference proteome</keyword>
<comment type="caution">
    <text evidence="1">The sequence shown here is derived from an EMBL/GenBank/DDBJ whole genome shotgun (WGS) entry which is preliminary data.</text>
</comment>
<dbReference type="EMBL" id="JARKIB010000007">
    <property type="protein sequence ID" value="KAJ7778190.1"/>
    <property type="molecule type" value="Genomic_DNA"/>
</dbReference>
<evidence type="ECO:0000313" key="1">
    <source>
        <dbReference type="EMBL" id="KAJ7778190.1"/>
    </source>
</evidence>
<name>A0AAD7K4G4_9AGAR</name>
<gene>
    <name evidence="1" type="ORF">B0H16DRAFT_1248219</name>
</gene>